<dbReference type="Proteomes" id="UP000245626">
    <property type="component" value="Unassembled WGS sequence"/>
</dbReference>
<evidence type="ECO:0000313" key="2">
    <source>
        <dbReference type="Proteomes" id="UP000245626"/>
    </source>
</evidence>
<name>A0ACD0NWD2_9BASI</name>
<reference evidence="1 2" key="1">
    <citation type="journal article" date="2018" name="Mol. Biol. Evol.">
        <title>Broad Genomic Sampling Reveals a Smut Pathogenic Ancestry of the Fungal Clade Ustilaginomycotina.</title>
        <authorList>
            <person name="Kijpornyongpan T."/>
            <person name="Mondo S.J."/>
            <person name="Barry K."/>
            <person name="Sandor L."/>
            <person name="Lee J."/>
            <person name="Lipzen A."/>
            <person name="Pangilinan J."/>
            <person name="LaButti K."/>
            <person name="Hainaut M."/>
            <person name="Henrissat B."/>
            <person name="Grigoriev I.V."/>
            <person name="Spatafora J.W."/>
            <person name="Aime M.C."/>
        </authorList>
    </citation>
    <scope>NUCLEOTIDE SEQUENCE [LARGE SCALE GENOMIC DNA]</scope>
    <source>
        <strain evidence="1 2">SA 807</strain>
    </source>
</reference>
<gene>
    <name evidence="1" type="ORF">IE53DRAFT_110103</name>
</gene>
<protein>
    <submittedName>
        <fullName evidence="1">Uncharacterized protein</fullName>
    </submittedName>
</protein>
<evidence type="ECO:0000313" key="1">
    <source>
        <dbReference type="EMBL" id="PWN50140.1"/>
    </source>
</evidence>
<dbReference type="EMBL" id="KZ819965">
    <property type="protein sequence ID" value="PWN50140.1"/>
    <property type="molecule type" value="Genomic_DNA"/>
</dbReference>
<sequence>MLRTHAASRRKAIQFHNTQPIPTTPNSKLQPALKRSSRLATSARLTSRSGTSPLALQSESVTPSTPEPCTTANLAVAGADRLQPTKSQSPSRQVDHDSIPSSSDASSLTSFNDASLGLDLDDDDDDGDMLSSASSLTLSPPPSPGPEPNKTASGRKSTSQYARGYTRRPASASPQPATTPVRASSEVSTRRIARLSNERSLASPSDATPSLRTSRRLRGFGTRDREESGTPSTSELHSSTREHKGYEGVNGVDDNQGRAVSPSKRLGQARGLVTRGRARASLGGRLEGRGKLEGSQESRALGASPRKRRRASEPAALPPSTPEQPLKKRRGRPPGTGSRQVAANAIRSGLLPASTARNEKTSALALDKNATRQGSSGGNSSTPAPPEKDPAAAEGSATPVRKGPRPSWKKKQNPSSCSRHS</sequence>
<proteinExistence type="predicted"/>
<accession>A0ACD0NWD2</accession>
<organism evidence="1 2">
    <name type="scientific">Violaceomyces palustris</name>
    <dbReference type="NCBI Taxonomy" id="1673888"/>
    <lineage>
        <taxon>Eukaryota</taxon>
        <taxon>Fungi</taxon>
        <taxon>Dikarya</taxon>
        <taxon>Basidiomycota</taxon>
        <taxon>Ustilaginomycotina</taxon>
        <taxon>Ustilaginomycetes</taxon>
        <taxon>Violaceomycetales</taxon>
        <taxon>Violaceomycetaceae</taxon>
        <taxon>Violaceomyces</taxon>
    </lineage>
</organism>
<keyword evidence="2" id="KW-1185">Reference proteome</keyword>